<accession>A0A0F0LQ17</accession>
<dbReference type="SUPFAM" id="SSF53474">
    <property type="entry name" value="alpha/beta-Hydrolases"/>
    <property type="match status" value="1"/>
</dbReference>
<dbReference type="CDD" id="cd00741">
    <property type="entry name" value="Lipase"/>
    <property type="match status" value="1"/>
</dbReference>
<dbReference type="EMBL" id="JYIY01000079">
    <property type="protein sequence ID" value="KJL35233.1"/>
    <property type="molecule type" value="Genomic_DNA"/>
</dbReference>
<organism evidence="1 2">
    <name type="scientific">Microbacterium ginsengisoli</name>
    <dbReference type="NCBI Taxonomy" id="400772"/>
    <lineage>
        <taxon>Bacteria</taxon>
        <taxon>Bacillati</taxon>
        <taxon>Actinomycetota</taxon>
        <taxon>Actinomycetes</taxon>
        <taxon>Micrococcales</taxon>
        <taxon>Microbacteriaceae</taxon>
        <taxon>Microbacterium</taxon>
    </lineage>
</organism>
<dbReference type="PATRIC" id="fig|400772.4.peg.2465"/>
<dbReference type="Gene3D" id="3.40.50.1820">
    <property type="entry name" value="alpha/beta hydrolase"/>
    <property type="match status" value="1"/>
</dbReference>
<evidence type="ECO:0000313" key="1">
    <source>
        <dbReference type="EMBL" id="KJL35233.1"/>
    </source>
</evidence>
<dbReference type="RefSeq" id="WP_048808846.1">
    <property type="nucleotide sequence ID" value="NZ_JYIY01000079.1"/>
</dbReference>
<reference evidence="1 2" key="1">
    <citation type="submission" date="2015-02" db="EMBL/GenBank/DDBJ databases">
        <title>Draft genome sequences of ten Microbacterium spp. with emphasis on heavy metal contaminated environments.</title>
        <authorList>
            <person name="Corretto E."/>
        </authorList>
    </citation>
    <scope>NUCLEOTIDE SEQUENCE [LARGE SCALE GENOMIC DNA]</scope>
    <source>
        <strain evidence="1 2">DSM 18659</strain>
    </source>
</reference>
<sequence>MSASSLAAEIRGGAWAGGLPRSALGATACAEIPGIAGVVITYVQPLRDWFDQLLGDSAQVAGVAAQWEDAAASLTELAPRLRGGRTALTDLDGRTVRALRERHDDLLAVTRDAAEWAAATAASLRLASRIVDATRTYVCEVLTRLARFAEQLFSFSLNPLEIAHRVTDFARAAADLVAATGRLVTELLEALHALSALIQRLIPIIAEAAAALKDVVARMLPAVGLAAGGLVGMLLGGAAQNFLQKSADVEELDPDTLDPTRRQAWEDAQRVTRLDTFADLVAVNGTTDLMGGADATVIDVKRVVGADGSEHWVVSLPSTQDWQFSGDKGAMNDRDSNIALMLDNPLLRSAYERAALEAMRDAGIRPGDQVVLTGFSQGGILAANLAADPTFPYRTIGVVTNGSPVDGFAVPADIPVYSFQHESDLVPRLDGNGTGPVPPNVHRITLPDTGNPLAAHDNQYYRDSIAAWEQLYAAQHGAPPPGLDALTGAVVDHSMFTAAE</sequence>
<comment type="caution">
    <text evidence="1">The sequence shown here is derived from an EMBL/GenBank/DDBJ whole genome shotgun (WGS) entry which is preliminary data.</text>
</comment>
<dbReference type="InterPro" id="IPR029058">
    <property type="entry name" value="AB_hydrolase_fold"/>
</dbReference>
<gene>
    <name evidence="1" type="ORF">RR49_02452</name>
</gene>
<keyword evidence="2" id="KW-1185">Reference proteome</keyword>
<evidence type="ECO:0000313" key="2">
    <source>
        <dbReference type="Proteomes" id="UP000033451"/>
    </source>
</evidence>
<dbReference type="OrthoDB" id="5095936at2"/>
<proteinExistence type="predicted"/>
<dbReference type="AlphaFoldDB" id="A0A0F0LQ17"/>
<protein>
    <submittedName>
        <fullName evidence="1">Uncharacterized protein</fullName>
    </submittedName>
</protein>
<name>A0A0F0LQ17_9MICO</name>
<dbReference type="Proteomes" id="UP000033451">
    <property type="component" value="Unassembled WGS sequence"/>
</dbReference>
<dbReference type="STRING" id="400772.RR49_02452"/>